<evidence type="ECO:0000256" key="3">
    <source>
        <dbReference type="ARBA" id="ARBA00023015"/>
    </source>
</evidence>
<feature type="compositionally biased region" description="Basic and acidic residues" evidence="9">
    <location>
        <begin position="74"/>
        <end position="88"/>
    </location>
</feature>
<dbReference type="SUPFAM" id="SSF57959">
    <property type="entry name" value="Leucine zipper domain"/>
    <property type="match status" value="1"/>
</dbReference>
<dbReference type="AlphaFoldDB" id="A0AAN4T830"/>
<reference evidence="11 12" key="1">
    <citation type="submission" date="2015-11" db="EMBL/GenBank/DDBJ databases">
        <title>Aspergillus lentulus strain IFM 54703T.</title>
        <authorList>
            <person name="Kusuya Y."/>
            <person name="Sakai K."/>
            <person name="Kamei K."/>
            <person name="Takahashi H."/>
            <person name="Yaguchi T."/>
        </authorList>
    </citation>
    <scope>NUCLEOTIDE SEQUENCE [LARGE SCALE GENOMIC DNA]</scope>
    <source>
        <strain evidence="11 12">IFM 54703</strain>
    </source>
</reference>
<protein>
    <submittedName>
        <fullName evidence="11">Transcriptional activator hacA</fullName>
    </submittedName>
</protein>
<proteinExistence type="inferred from homology"/>
<evidence type="ECO:0000256" key="4">
    <source>
        <dbReference type="ARBA" id="ARBA00023125"/>
    </source>
</evidence>
<dbReference type="Gene3D" id="6.10.140.1230">
    <property type="match status" value="1"/>
</dbReference>
<feature type="region of interest" description="Disordered" evidence="9">
    <location>
        <begin position="145"/>
        <end position="169"/>
    </location>
</feature>
<dbReference type="FunFam" id="1.20.5.170:FF:000101">
    <property type="entry name" value="BZIP transcription factor HacA"/>
    <property type="match status" value="1"/>
</dbReference>
<dbReference type="GO" id="GO:0003677">
    <property type="term" value="F:DNA binding"/>
    <property type="evidence" value="ECO:0007669"/>
    <property type="project" value="UniProtKB-KW"/>
</dbReference>
<dbReference type="SMART" id="SM00338">
    <property type="entry name" value="BRLZ"/>
    <property type="match status" value="1"/>
</dbReference>
<keyword evidence="5" id="KW-0804">Transcription</keyword>
<dbReference type="InterPro" id="IPR046347">
    <property type="entry name" value="bZIP_sf"/>
</dbReference>
<evidence type="ECO:0000256" key="6">
    <source>
        <dbReference type="ARBA" id="ARBA00023230"/>
    </source>
</evidence>
<keyword evidence="4" id="KW-0238">DNA-binding</keyword>
<keyword evidence="8" id="KW-0175">Coiled coil</keyword>
<comment type="caution">
    <text evidence="11">The sequence shown here is derived from an EMBL/GenBank/DDBJ whole genome shotgun (WGS) entry which is preliminary data.</text>
</comment>
<evidence type="ECO:0000256" key="2">
    <source>
        <dbReference type="ARBA" id="ARBA00007163"/>
    </source>
</evidence>
<accession>A0AAN4T830</accession>
<evidence type="ECO:0000256" key="7">
    <source>
        <dbReference type="ARBA" id="ARBA00023242"/>
    </source>
</evidence>
<dbReference type="InterPro" id="IPR004827">
    <property type="entry name" value="bZIP"/>
</dbReference>
<dbReference type="PANTHER" id="PTHR46714">
    <property type="entry name" value="TRANSCRIPTIONAL ACTIVATOR HAC1"/>
    <property type="match status" value="1"/>
</dbReference>
<feature type="compositionally biased region" description="Low complexity" evidence="9">
    <location>
        <begin position="159"/>
        <end position="169"/>
    </location>
</feature>
<feature type="region of interest" description="Disordered" evidence="9">
    <location>
        <begin position="609"/>
        <end position="628"/>
    </location>
</feature>
<keyword evidence="3" id="KW-0805">Transcription regulation</keyword>
<evidence type="ECO:0000256" key="8">
    <source>
        <dbReference type="SAM" id="Coils"/>
    </source>
</evidence>
<dbReference type="InterPro" id="IPR044280">
    <property type="entry name" value="Hac1/HY5"/>
</dbReference>
<feature type="region of interest" description="Disordered" evidence="9">
    <location>
        <begin position="1"/>
        <end position="103"/>
    </location>
</feature>
<feature type="domain" description="BZIP" evidence="10">
    <location>
        <begin position="80"/>
        <end position="143"/>
    </location>
</feature>
<keyword evidence="6" id="KW-0834">Unfolded protein response</keyword>
<dbReference type="PANTHER" id="PTHR46714:SF6">
    <property type="entry name" value="TRANSCRIPTIONAL ACTIVATOR HAC1"/>
    <property type="match status" value="1"/>
</dbReference>
<feature type="compositionally biased region" description="Basic and acidic residues" evidence="9">
    <location>
        <begin position="609"/>
        <end position="623"/>
    </location>
</feature>
<feature type="compositionally biased region" description="Basic and acidic residues" evidence="9">
    <location>
        <begin position="38"/>
        <end position="48"/>
    </location>
</feature>
<dbReference type="GO" id="GO:0045944">
    <property type="term" value="P:positive regulation of transcription by RNA polymerase II"/>
    <property type="evidence" value="ECO:0007669"/>
    <property type="project" value="InterPro"/>
</dbReference>
<dbReference type="GO" id="GO:0005634">
    <property type="term" value="C:nucleus"/>
    <property type="evidence" value="ECO:0007669"/>
    <property type="project" value="UniProtKB-SubCell"/>
</dbReference>
<evidence type="ECO:0000256" key="9">
    <source>
        <dbReference type="SAM" id="MobiDB-lite"/>
    </source>
</evidence>
<dbReference type="GO" id="GO:0000981">
    <property type="term" value="F:DNA-binding transcription factor activity, RNA polymerase II-specific"/>
    <property type="evidence" value="ECO:0007669"/>
    <property type="project" value="InterPro"/>
</dbReference>
<dbReference type="Gene3D" id="1.20.5.170">
    <property type="match status" value="1"/>
</dbReference>
<dbReference type="Pfam" id="PF07716">
    <property type="entry name" value="bZIP_2"/>
    <property type="match status" value="1"/>
</dbReference>
<evidence type="ECO:0000259" key="10">
    <source>
        <dbReference type="PROSITE" id="PS50217"/>
    </source>
</evidence>
<comment type="similarity">
    <text evidence="2">Belongs to the bZIP family.</text>
</comment>
<dbReference type="EMBL" id="BCLY01000004">
    <property type="protein sequence ID" value="GAQ04910.1"/>
    <property type="molecule type" value="Genomic_DNA"/>
</dbReference>
<sequence>MEDDFTSVVESLSGTPAPAIPLLTVSPADTSLNAPETKVQETKSEEKKPSKKRKSWGQELPIPKTNLPPRKRAKTEDEKEQRRIERVLRNRAAAQTSRERKRLEMEKLENEKIQMEQQNQFLLQRLSQMEAENNRLSQQLAQLTAEVRGSRSSTPKPGSPATASPTLTPTLFKQEGDELPLERIPFPTPSITDYSPTLKPSSLAESSDVTQHPAAVLCDLQCQLADSKDLEVPSRSLTSALAWNMTLQMTLQLLFLTMTSTAYSTVIHPLSQILRSLKTGSPLTFSTQEIYQHFHLILWLISTPSLSPSKASSRPTVFRMRLLTRLLACNPALARPLRDATGRALQLAVSENVSRGNWSAGDDAGRLHWESLLTLAWAIDRFERMKGRRRILFAKLERGARRDTLGNRQRSPRSSWSSKRLSETLTSLLMGKMVRKDPIFEARTNVKLHSNRLKKEAARAEATFKSEKAKADKAMKNREFQIARIHAASAVREKRRQVTLRAEAARADVIINELKAAQSTRDTSRTLALASRGLDAASKSVNLENLVSHANNFLARSEDFKIASSAIEDVAQGVSMQEYGAEGEAEVDRLMEQLADDAGVDMRLALDADAAPKEDVKEQKQADSELEDGLGARLRALRAAS</sequence>
<dbReference type="PROSITE" id="PS50217">
    <property type="entry name" value="BZIP"/>
    <property type="match status" value="1"/>
</dbReference>
<gene>
    <name evidence="11" type="ORF">ALT_2231</name>
</gene>
<dbReference type="PROSITE" id="PS00036">
    <property type="entry name" value="BZIP_BASIC"/>
    <property type="match status" value="1"/>
</dbReference>
<organism evidence="11 12">
    <name type="scientific">Aspergillus lentulus</name>
    <dbReference type="NCBI Taxonomy" id="293939"/>
    <lineage>
        <taxon>Eukaryota</taxon>
        <taxon>Fungi</taxon>
        <taxon>Dikarya</taxon>
        <taxon>Ascomycota</taxon>
        <taxon>Pezizomycotina</taxon>
        <taxon>Eurotiomycetes</taxon>
        <taxon>Eurotiomycetidae</taxon>
        <taxon>Eurotiales</taxon>
        <taxon>Aspergillaceae</taxon>
        <taxon>Aspergillus</taxon>
        <taxon>Aspergillus subgen. Fumigati</taxon>
    </lineage>
</organism>
<name>A0AAN4T830_ASPLE</name>
<dbReference type="Proteomes" id="UP000051487">
    <property type="component" value="Unassembled WGS sequence"/>
</dbReference>
<dbReference type="GO" id="GO:0006986">
    <property type="term" value="P:response to unfolded protein"/>
    <property type="evidence" value="ECO:0007669"/>
    <property type="project" value="UniProtKB-KW"/>
</dbReference>
<comment type="subcellular location">
    <subcellularLocation>
        <location evidence="1">Nucleus</location>
    </subcellularLocation>
</comment>
<evidence type="ECO:0000256" key="5">
    <source>
        <dbReference type="ARBA" id="ARBA00023163"/>
    </source>
</evidence>
<evidence type="ECO:0000313" key="11">
    <source>
        <dbReference type="EMBL" id="GAQ04910.1"/>
    </source>
</evidence>
<evidence type="ECO:0000313" key="12">
    <source>
        <dbReference type="Proteomes" id="UP000051487"/>
    </source>
</evidence>
<evidence type="ECO:0000256" key="1">
    <source>
        <dbReference type="ARBA" id="ARBA00004123"/>
    </source>
</evidence>
<feature type="coiled-coil region" evidence="8">
    <location>
        <begin position="450"/>
        <end position="477"/>
    </location>
</feature>
<dbReference type="CDD" id="cd14710">
    <property type="entry name" value="bZIP_HAC1-like"/>
    <property type="match status" value="1"/>
</dbReference>
<keyword evidence="7" id="KW-0539">Nucleus</keyword>